<organism evidence="5 6">
    <name type="scientific">Citricoccus muralis</name>
    <dbReference type="NCBI Taxonomy" id="169134"/>
    <lineage>
        <taxon>Bacteria</taxon>
        <taxon>Bacillati</taxon>
        <taxon>Actinomycetota</taxon>
        <taxon>Actinomycetes</taxon>
        <taxon>Micrococcales</taxon>
        <taxon>Micrococcaceae</taxon>
        <taxon>Citricoccus</taxon>
    </lineage>
</organism>
<dbReference type="InterPro" id="IPR011146">
    <property type="entry name" value="HIT-like"/>
</dbReference>
<dbReference type="SUPFAM" id="SSF54197">
    <property type="entry name" value="HIT-like"/>
    <property type="match status" value="1"/>
</dbReference>
<dbReference type="EMBL" id="CP121252">
    <property type="protein sequence ID" value="WFP15238.1"/>
    <property type="molecule type" value="Genomic_DNA"/>
</dbReference>
<protein>
    <submittedName>
        <fullName evidence="5">HIT domain-containing protein</fullName>
    </submittedName>
</protein>
<dbReference type="Pfam" id="PF01230">
    <property type="entry name" value="HIT"/>
    <property type="match status" value="1"/>
</dbReference>
<evidence type="ECO:0000256" key="2">
    <source>
        <dbReference type="PROSITE-ProRule" id="PRU00464"/>
    </source>
</evidence>
<feature type="domain" description="HIT" evidence="4">
    <location>
        <begin position="56"/>
        <end position="165"/>
    </location>
</feature>
<dbReference type="InterPro" id="IPR036265">
    <property type="entry name" value="HIT-like_sf"/>
</dbReference>
<feature type="short sequence motif" description="Histidine triad motif" evidence="2">
    <location>
        <begin position="150"/>
        <end position="154"/>
    </location>
</feature>
<evidence type="ECO:0000313" key="5">
    <source>
        <dbReference type="EMBL" id="WFP15238.1"/>
    </source>
</evidence>
<evidence type="ECO:0000259" key="4">
    <source>
        <dbReference type="PROSITE" id="PS51084"/>
    </source>
</evidence>
<dbReference type="Proteomes" id="UP001219037">
    <property type="component" value="Chromosome"/>
</dbReference>
<dbReference type="InterPro" id="IPR039383">
    <property type="entry name" value="FHIT"/>
</dbReference>
<accession>A0ABY8H3K0</accession>
<evidence type="ECO:0000313" key="6">
    <source>
        <dbReference type="Proteomes" id="UP001219037"/>
    </source>
</evidence>
<dbReference type="PROSITE" id="PS51084">
    <property type="entry name" value="HIT_2"/>
    <property type="match status" value="1"/>
</dbReference>
<gene>
    <name evidence="5" type="ORF">P8192_07270</name>
</gene>
<dbReference type="CDD" id="cd01275">
    <property type="entry name" value="FHIT"/>
    <property type="match status" value="1"/>
</dbReference>
<evidence type="ECO:0000256" key="3">
    <source>
        <dbReference type="SAM" id="MobiDB-lite"/>
    </source>
</evidence>
<proteinExistence type="predicted"/>
<dbReference type="PANTHER" id="PTHR42997:SF1">
    <property type="entry name" value="AP-4-A PHOSPHORYLASE"/>
    <property type="match status" value="1"/>
</dbReference>
<reference evidence="5 6" key="1">
    <citation type="submission" date="2023-04" db="EMBL/GenBank/DDBJ databases">
        <title>Funneling lignin-derived compounds into biodiesel using alkali-halophilic Citricoccus sp. P2.</title>
        <authorList>
            <person name="Luo C.-B."/>
        </authorList>
    </citation>
    <scope>NUCLEOTIDE SEQUENCE [LARGE SCALE GENOMIC DNA]</scope>
    <source>
        <strain evidence="5 6">P2</strain>
    </source>
</reference>
<evidence type="ECO:0000256" key="1">
    <source>
        <dbReference type="ARBA" id="ARBA00022741"/>
    </source>
</evidence>
<dbReference type="InterPro" id="IPR052908">
    <property type="entry name" value="AP-4-A_phosphorylase"/>
</dbReference>
<dbReference type="Gene3D" id="3.30.428.10">
    <property type="entry name" value="HIT-like"/>
    <property type="match status" value="1"/>
</dbReference>
<keyword evidence="6" id="KW-1185">Reference proteome</keyword>
<dbReference type="RefSeq" id="WP_278155798.1">
    <property type="nucleotide sequence ID" value="NZ_CP121252.1"/>
</dbReference>
<feature type="region of interest" description="Disordered" evidence="3">
    <location>
        <begin position="1"/>
        <end position="22"/>
    </location>
</feature>
<name>A0ABY8H3K0_9MICC</name>
<dbReference type="PANTHER" id="PTHR42997">
    <property type="entry name" value="HIT FAMILY HYDROLASE"/>
    <property type="match status" value="1"/>
</dbReference>
<sequence>MTPADDAFGSSAPGEHRVDDFELPGTPDGFDRLWNPHRLAYVSRGQHQVKDRDSCPFCAAPQRDDADSLIIARGTTCFVVMNVYPYNPGHLLVCPYRHVPDYTDLTVEETTEFARLTQIGMTALRSSGRPAGFNLGMNQGTAGGAGIAAHLHQHIVPRWNGDGNFLPIIAQTKNITASLDQLHATLHAVWDEAAAEFDRKQTDRDSAPAPGRGD</sequence>
<keyword evidence="1" id="KW-0547">Nucleotide-binding</keyword>